<proteinExistence type="predicted"/>
<dbReference type="AlphaFoldDB" id="A0A8J0QFL2"/>
<feature type="compositionally biased region" description="Basic and acidic residues" evidence="2">
    <location>
        <begin position="38"/>
        <end position="50"/>
    </location>
</feature>
<dbReference type="GO" id="GO:0005814">
    <property type="term" value="C:centriole"/>
    <property type="evidence" value="ECO:0000318"/>
    <property type="project" value="GO_Central"/>
</dbReference>
<accession>A0A8J0QFL2</accession>
<evidence type="ECO:0000313" key="5">
    <source>
        <dbReference type="Xenbase" id="XB-GENE-949205"/>
    </source>
</evidence>
<dbReference type="Proteomes" id="UP000008143">
    <property type="component" value="Chromosome 1"/>
</dbReference>
<dbReference type="PANTHER" id="PTHR35970:SF1">
    <property type="entry name" value="SODIUM CHANNEL AND CLATHRIN LINKER 1"/>
    <property type="match status" value="1"/>
</dbReference>
<gene>
    <name evidence="4 5" type="primary">sclt1</name>
</gene>
<keyword evidence="3" id="KW-1185">Reference proteome</keyword>
<evidence type="ECO:0000256" key="1">
    <source>
        <dbReference type="SAM" id="Coils"/>
    </source>
</evidence>
<dbReference type="OMA" id="RIHLEEC"/>
<dbReference type="PANTHER" id="PTHR35970">
    <property type="entry name" value="SODIUM CHANNEL AND CLATHRIN LINKER 1"/>
    <property type="match status" value="1"/>
</dbReference>
<evidence type="ECO:0000256" key="2">
    <source>
        <dbReference type="SAM" id="MobiDB-lite"/>
    </source>
</evidence>
<dbReference type="OrthoDB" id="551053at2759"/>
<feature type="coiled-coil region" evidence="1">
    <location>
        <begin position="81"/>
        <end position="666"/>
    </location>
</feature>
<keyword evidence="1" id="KW-0175">Coiled coil</keyword>
<name>A0A8J0QFL2_XENTR</name>
<protein>
    <submittedName>
        <fullName evidence="4">Sodium channel and clathrin linker 1 isoform 1</fullName>
    </submittedName>
</protein>
<sequence length="686" mass="81169">MTTLENEFLREEVQKLRSALKRYEDKNYGGHSVDQDGDFLREDNNATSRMNERRSLGLQNEEIDKYPEEFIEQLHFYQGEMGKIRLKIENVTKENERLHEQLKESLEKQLESIPSGFTTEAFTEQELIKNLQEQLQLANQEKEDALELWQNVSQEMDRLQQQYQGHITQAHLHVAERQKQQEQLAHLEQLNKQLLEAKEKAELTNQQFLHTVNKQQLEREQLGNQLRQAKQESRIATVKLEETTKLIENLQEQLQRKEEDEVAAKAKEEASEKRVQHIQSAFTQLETRLKVAVQDVEKFKDERIALEKHIGELQAKCAEVEEEKYDAVSRVRDSMQILEEANLQKDQALLREKQKEEEIENMKEGMNKIIQEAAARTRKEVENTRKLFNVQIARLTEELSAAQMECGDKQSQLERAMRERRAAEEELAKVYRDGQLNEKDYRKQEELHQRFLNAERMKDDLQIRLHAAQNKIKQMELNFSEDLSRCHETMEKLNKTLESERESSNSVSEERLKLVQENEQLRKEVDEWRKTATEVQQKVKFQISTLEHEFSVKEQGFEVQLQEMEDSKRNSINELRRLLLAQQKATNQWKEEARKITESTEARLGNLRTELKRQKRHSEELLSRLHTAQEQKAEFENVILEYQEKANRLQKRLDQAEERALTASKQLNLIASQRRTAAHKVDLQNM</sequence>
<keyword evidence="4" id="KW-0406">Ion transport</keyword>
<feature type="region of interest" description="Disordered" evidence="2">
    <location>
        <begin position="27"/>
        <end position="50"/>
    </location>
</feature>
<evidence type="ECO:0000313" key="4">
    <source>
        <dbReference type="RefSeq" id="NP_001186859.1"/>
    </source>
</evidence>
<dbReference type="KEGG" id="xtr:100379684"/>
<dbReference type="CTD" id="132320"/>
<dbReference type="GO" id="GO:0060271">
    <property type="term" value="P:cilium assembly"/>
    <property type="evidence" value="ECO:0000318"/>
    <property type="project" value="GO_Central"/>
</dbReference>
<dbReference type="GO" id="GO:0034220">
    <property type="term" value="P:monoatomic ion transmembrane transport"/>
    <property type="evidence" value="ECO:0007669"/>
    <property type="project" value="UniProtKB-KW"/>
</dbReference>
<keyword evidence="4" id="KW-0407">Ion channel</keyword>
<dbReference type="Xenbase" id="XB-GENE-949205">
    <property type="gene designation" value="sclt1"/>
</dbReference>
<dbReference type="AGR" id="Xenbase:XB-GENE-949205"/>
<dbReference type="GO" id="GO:0045162">
    <property type="term" value="P:clustering of voltage-gated sodium channels"/>
    <property type="evidence" value="ECO:0007669"/>
    <property type="project" value="InterPro"/>
</dbReference>
<keyword evidence="4" id="KW-0813">Transport</keyword>
<organism evidence="3 4">
    <name type="scientific">Xenopus tropicalis</name>
    <name type="common">Western clawed frog</name>
    <name type="synonym">Silurana tropicalis</name>
    <dbReference type="NCBI Taxonomy" id="8364"/>
    <lineage>
        <taxon>Eukaryota</taxon>
        <taxon>Metazoa</taxon>
        <taxon>Chordata</taxon>
        <taxon>Craniata</taxon>
        <taxon>Vertebrata</taxon>
        <taxon>Euteleostomi</taxon>
        <taxon>Amphibia</taxon>
        <taxon>Batrachia</taxon>
        <taxon>Anura</taxon>
        <taxon>Pipoidea</taxon>
        <taxon>Pipidae</taxon>
        <taxon>Xenopodinae</taxon>
        <taxon>Xenopus</taxon>
        <taxon>Silurana</taxon>
    </lineage>
</organism>
<evidence type="ECO:0000313" key="3">
    <source>
        <dbReference type="Proteomes" id="UP000008143"/>
    </source>
</evidence>
<reference evidence="4" key="1">
    <citation type="submission" date="2025-08" db="UniProtKB">
        <authorList>
            <consortium name="RefSeq"/>
        </authorList>
    </citation>
    <scope>IDENTIFICATION</scope>
</reference>
<dbReference type="GeneID" id="100379684"/>
<dbReference type="InterPro" id="IPR038911">
    <property type="entry name" value="SCLT1"/>
</dbReference>
<dbReference type="RefSeq" id="NP_001186859.1">
    <property type="nucleotide sequence ID" value="NM_001199930.1"/>
</dbReference>